<name>A0A562ULE0_9ACTN</name>
<dbReference type="Pfam" id="PF11268">
    <property type="entry name" value="DUF3071"/>
    <property type="match status" value="1"/>
</dbReference>
<dbReference type="AlphaFoldDB" id="A0A562ULE0"/>
<dbReference type="InterPro" id="IPR021421">
    <property type="entry name" value="DUF3071"/>
</dbReference>
<feature type="region of interest" description="Disordered" evidence="1">
    <location>
        <begin position="189"/>
        <end position="352"/>
    </location>
</feature>
<feature type="compositionally biased region" description="Low complexity" evidence="1">
    <location>
        <begin position="40"/>
        <end position="55"/>
    </location>
</feature>
<evidence type="ECO:0000259" key="2">
    <source>
        <dbReference type="Pfam" id="PF11268"/>
    </source>
</evidence>
<dbReference type="InterPro" id="IPR047682">
    <property type="entry name" value="SepH-like"/>
</dbReference>
<dbReference type="RefSeq" id="WP_147144504.1">
    <property type="nucleotide sequence ID" value="NZ_BAABIJ010000002.1"/>
</dbReference>
<comment type="caution">
    <text evidence="3">The sequence shown here is derived from an EMBL/GenBank/DDBJ whole genome shotgun (WGS) entry which is preliminary data.</text>
</comment>
<dbReference type="OrthoDB" id="5180791at2"/>
<evidence type="ECO:0000313" key="3">
    <source>
        <dbReference type="EMBL" id="TWJ06419.1"/>
    </source>
</evidence>
<dbReference type="NCBIfam" id="NF040712">
    <property type="entry name" value="SepH"/>
    <property type="match status" value="1"/>
</dbReference>
<feature type="compositionally biased region" description="Basic and acidic residues" evidence="1">
    <location>
        <begin position="251"/>
        <end position="274"/>
    </location>
</feature>
<evidence type="ECO:0000256" key="1">
    <source>
        <dbReference type="SAM" id="MobiDB-lite"/>
    </source>
</evidence>
<proteinExistence type="predicted"/>
<sequence length="352" mass="37679">MRPVRFVALSEDGQALVLADELGRLLGLPLDERVNSAVRGDAAADSESGSAGSAAPERRGGLVTLSPRDIQTRIRSGESAEDIAKGAGVQVDKVLRYAGPVLQERAMLAQAARRARLSTSDRGERMSDVVDVKLGQHGVDAAAVSWDAWRREDGTWRVTATWTSGKSTAKAMWELDRSRQTVQPHDEMAQFLSTPSPASARKEPDSTVTRAPSPAPSPTARPSRDPLYGVTRRDKPETPAADKTRPASRPDPLRRDALRAALERPLGEPARGERQPAALGLPGSEPAEVRDTPSVPSLAVLRPRRNDPASDDTGEDNGKVAVVAGAGSKPRNRLPAWEDVLFGGDTTPRSSH</sequence>
<evidence type="ECO:0000313" key="4">
    <source>
        <dbReference type="Proteomes" id="UP000321617"/>
    </source>
</evidence>
<reference evidence="3 4" key="1">
    <citation type="journal article" date="2013" name="Stand. Genomic Sci.">
        <title>Genomic Encyclopedia of Type Strains, Phase I: The one thousand microbial genomes (KMG-I) project.</title>
        <authorList>
            <person name="Kyrpides N.C."/>
            <person name="Woyke T."/>
            <person name="Eisen J.A."/>
            <person name="Garrity G."/>
            <person name="Lilburn T.G."/>
            <person name="Beck B.J."/>
            <person name="Whitman W.B."/>
            <person name="Hugenholtz P."/>
            <person name="Klenk H.P."/>
        </authorList>
    </citation>
    <scope>NUCLEOTIDE SEQUENCE [LARGE SCALE GENOMIC DNA]</scope>
    <source>
        <strain evidence="3 4">DSM 45044</strain>
    </source>
</reference>
<feature type="region of interest" description="Disordered" evidence="1">
    <location>
        <begin position="39"/>
        <end position="62"/>
    </location>
</feature>
<accession>A0A562ULE0</accession>
<organism evidence="3 4">
    <name type="scientific">Stackebrandtia albiflava</name>
    <dbReference type="NCBI Taxonomy" id="406432"/>
    <lineage>
        <taxon>Bacteria</taxon>
        <taxon>Bacillati</taxon>
        <taxon>Actinomycetota</taxon>
        <taxon>Actinomycetes</taxon>
        <taxon>Glycomycetales</taxon>
        <taxon>Glycomycetaceae</taxon>
        <taxon>Stackebrandtia</taxon>
    </lineage>
</organism>
<protein>
    <recommendedName>
        <fullName evidence="2">DUF3071 domain-containing protein</fullName>
    </recommendedName>
</protein>
<feature type="domain" description="DUF3071" evidence="2">
    <location>
        <begin position="1"/>
        <end position="174"/>
    </location>
</feature>
<dbReference type="Proteomes" id="UP000321617">
    <property type="component" value="Unassembled WGS sequence"/>
</dbReference>
<feature type="compositionally biased region" description="Basic and acidic residues" evidence="1">
    <location>
        <begin position="231"/>
        <end position="245"/>
    </location>
</feature>
<dbReference type="EMBL" id="VLLL01000012">
    <property type="protein sequence ID" value="TWJ06419.1"/>
    <property type="molecule type" value="Genomic_DNA"/>
</dbReference>
<gene>
    <name evidence="3" type="ORF">LX16_5155</name>
</gene>
<keyword evidence="4" id="KW-1185">Reference proteome</keyword>